<dbReference type="InterPro" id="IPR024746">
    <property type="entry name" value="Glyco_hydro_100"/>
</dbReference>
<keyword evidence="2" id="KW-0119">Carbohydrate metabolism</keyword>
<dbReference type="AlphaFoldDB" id="A0AAE1TIJ4"/>
<keyword evidence="5" id="KW-1185">Reference proteome</keyword>
<comment type="caution">
    <text evidence="4">The sequence shown here is derived from an EMBL/GenBank/DDBJ whole genome shotgun (WGS) entry which is preliminary data.</text>
</comment>
<sequence>MDLDISKLFQRQIHLKNMNILERQRSCEEKELFPLHRPVNNAPEAPASNPLLMDEGWEALNRALVYFDGKPVGTIAALDDSKENLNYNQVFVRDFVPSALAFLMKKKHHLIVKNFILKTLYLQSWEKKVDKFELGAGVMPASL</sequence>
<evidence type="ECO:0000313" key="5">
    <source>
        <dbReference type="Proteomes" id="UP001293593"/>
    </source>
</evidence>
<dbReference type="Pfam" id="PF12899">
    <property type="entry name" value="Glyco_hydro_100"/>
    <property type="match status" value="1"/>
</dbReference>
<dbReference type="EMBL" id="JAWXYG010000001">
    <property type="protein sequence ID" value="KAK4284825.1"/>
    <property type="molecule type" value="Genomic_DNA"/>
</dbReference>
<dbReference type="Proteomes" id="UP001293593">
    <property type="component" value="Unassembled WGS sequence"/>
</dbReference>
<dbReference type="GO" id="GO:0004575">
    <property type="term" value="F:sucrose alpha-glucosidase activity"/>
    <property type="evidence" value="ECO:0007669"/>
    <property type="project" value="TreeGrafter"/>
</dbReference>
<organism evidence="4 5">
    <name type="scientific">Acacia crassicarpa</name>
    <name type="common">northern wattle</name>
    <dbReference type="NCBI Taxonomy" id="499986"/>
    <lineage>
        <taxon>Eukaryota</taxon>
        <taxon>Viridiplantae</taxon>
        <taxon>Streptophyta</taxon>
        <taxon>Embryophyta</taxon>
        <taxon>Tracheophyta</taxon>
        <taxon>Spermatophyta</taxon>
        <taxon>Magnoliopsida</taxon>
        <taxon>eudicotyledons</taxon>
        <taxon>Gunneridae</taxon>
        <taxon>Pentapetalae</taxon>
        <taxon>rosids</taxon>
        <taxon>fabids</taxon>
        <taxon>Fabales</taxon>
        <taxon>Fabaceae</taxon>
        <taxon>Caesalpinioideae</taxon>
        <taxon>mimosoid clade</taxon>
        <taxon>Acacieae</taxon>
        <taxon>Acacia</taxon>
    </lineage>
</organism>
<reference evidence="4" key="1">
    <citation type="submission" date="2023-10" db="EMBL/GenBank/DDBJ databases">
        <title>Chromosome-level genome of the transformable northern wattle, Acacia crassicarpa.</title>
        <authorList>
            <person name="Massaro I."/>
            <person name="Sinha N.R."/>
            <person name="Poethig S."/>
            <person name="Leichty A.R."/>
        </authorList>
    </citation>
    <scope>NUCLEOTIDE SEQUENCE</scope>
    <source>
        <strain evidence="4">Acra3RX</strain>
        <tissue evidence="4">Leaf</tissue>
    </source>
</reference>
<dbReference type="GO" id="GO:0005987">
    <property type="term" value="P:sucrose catabolic process"/>
    <property type="evidence" value="ECO:0007669"/>
    <property type="project" value="TreeGrafter"/>
</dbReference>
<evidence type="ECO:0000256" key="3">
    <source>
        <dbReference type="ARBA" id="ARBA00023295"/>
    </source>
</evidence>
<gene>
    <name evidence="4" type="ORF">QN277_001607</name>
</gene>
<dbReference type="GO" id="GO:0033926">
    <property type="term" value="F:endo-alpha-N-acetylgalactosaminidase activity"/>
    <property type="evidence" value="ECO:0007669"/>
    <property type="project" value="InterPro"/>
</dbReference>
<name>A0AAE1TIJ4_9FABA</name>
<dbReference type="PANTHER" id="PTHR31916">
    <property type="match status" value="1"/>
</dbReference>
<keyword evidence="3" id="KW-0326">Glycosidase</keyword>
<proteinExistence type="predicted"/>
<evidence type="ECO:0000313" key="4">
    <source>
        <dbReference type="EMBL" id="KAK4284825.1"/>
    </source>
</evidence>
<dbReference type="PANTHER" id="PTHR31916:SF59">
    <property type="entry name" value="CYTOSOLIC INVERTASE 1"/>
    <property type="match status" value="1"/>
</dbReference>
<protein>
    <submittedName>
        <fullName evidence="4">Uncharacterized protein</fullName>
    </submittedName>
</protein>
<keyword evidence="1" id="KW-0378">Hydrolase</keyword>
<evidence type="ECO:0000256" key="2">
    <source>
        <dbReference type="ARBA" id="ARBA00023277"/>
    </source>
</evidence>
<accession>A0AAE1TIJ4</accession>
<evidence type="ECO:0000256" key="1">
    <source>
        <dbReference type="ARBA" id="ARBA00022801"/>
    </source>
</evidence>